<name>A0ABV8HT61_9ACTN</name>
<dbReference type="EMBL" id="JBHSBB010000014">
    <property type="protein sequence ID" value="MFC4033985.1"/>
    <property type="molecule type" value="Genomic_DNA"/>
</dbReference>
<proteinExistence type="predicted"/>
<evidence type="ECO:0000313" key="1">
    <source>
        <dbReference type="EMBL" id="MFC4033985.1"/>
    </source>
</evidence>
<evidence type="ECO:0000313" key="2">
    <source>
        <dbReference type="Proteomes" id="UP001595765"/>
    </source>
</evidence>
<keyword evidence="2" id="KW-1185">Reference proteome</keyword>
<protein>
    <submittedName>
        <fullName evidence="1">Uncharacterized protein</fullName>
    </submittedName>
</protein>
<accession>A0ABV8HT61</accession>
<dbReference type="Proteomes" id="UP001595765">
    <property type="component" value="Unassembled WGS sequence"/>
</dbReference>
<comment type="caution">
    <text evidence="1">The sequence shown here is derived from an EMBL/GenBank/DDBJ whole genome shotgun (WGS) entry which is preliminary data.</text>
</comment>
<dbReference type="RefSeq" id="WP_386431370.1">
    <property type="nucleotide sequence ID" value="NZ_JBHSBB010000014.1"/>
</dbReference>
<reference evidence="2" key="1">
    <citation type="journal article" date="2019" name="Int. J. Syst. Evol. Microbiol.">
        <title>The Global Catalogue of Microorganisms (GCM) 10K type strain sequencing project: providing services to taxonomists for standard genome sequencing and annotation.</title>
        <authorList>
            <consortium name="The Broad Institute Genomics Platform"/>
            <consortium name="The Broad Institute Genome Sequencing Center for Infectious Disease"/>
            <person name="Wu L."/>
            <person name="Ma J."/>
        </authorList>
    </citation>
    <scope>NUCLEOTIDE SEQUENCE [LARGE SCALE GENOMIC DNA]</scope>
    <source>
        <strain evidence="2">CGMCC 4.7237</strain>
    </source>
</reference>
<organism evidence="1 2">
    <name type="scientific">Streptomyces polygonati</name>
    <dbReference type="NCBI Taxonomy" id="1617087"/>
    <lineage>
        <taxon>Bacteria</taxon>
        <taxon>Bacillati</taxon>
        <taxon>Actinomycetota</taxon>
        <taxon>Actinomycetes</taxon>
        <taxon>Kitasatosporales</taxon>
        <taxon>Streptomycetaceae</taxon>
        <taxon>Streptomyces</taxon>
    </lineage>
</organism>
<sequence>MLFFPLFPVFPVRRMVTDGTVTDAPRRAPARTRSRIPQGTCAMVNVPNGLLDARRGQLHSFASHSIGGDPAVPLIV</sequence>
<gene>
    <name evidence="1" type="ORF">ACFO3J_21245</name>
</gene>